<feature type="active site" description="Proton acceptor" evidence="8">
    <location>
        <position position="321"/>
    </location>
</feature>
<feature type="binding site" evidence="8">
    <location>
        <position position="174"/>
    </location>
    <ligand>
        <name>3-phosphoshikimate</name>
        <dbReference type="ChEBI" id="CHEBI:145989"/>
    </ligand>
</feature>
<comment type="subunit">
    <text evidence="8">Monomer.</text>
</comment>
<dbReference type="PANTHER" id="PTHR21090:SF5">
    <property type="entry name" value="PENTAFUNCTIONAL AROM POLYPEPTIDE"/>
    <property type="match status" value="1"/>
</dbReference>
<keyword evidence="11" id="KW-1185">Reference proteome</keyword>
<dbReference type="UniPathway" id="UPA00053">
    <property type="reaction ID" value="UER00089"/>
</dbReference>
<dbReference type="Gene3D" id="3.65.10.10">
    <property type="entry name" value="Enolpyruvate transferase domain"/>
    <property type="match status" value="2"/>
</dbReference>
<evidence type="ECO:0000313" key="10">
    <source>
        <dbReference type="EMBL" id="SFL38043.1"/>
    </source>
</evidence>
<dbReference type="Pfam" id="PF00275">
    <property type="entry name" value="EPSP_synthase"/>
    <property type="match status" value="1"/>
</dbReference>
<dbReference type="HAMAP" id="MF_00210">
    <property type="entry name" value="EPSP_synth"/>
    <property type="match status" value="1"/>
</dbReference>
<dbReference type="GO" id="GO:0009423">
    <property type="term" value="P:chorismate biosynthetic process"/>
    <property type="evidence" value="ECO:0007669"/>
    <property type="project" value="UniProtKB-UniRule"/>
</dbReference>
<comment type="subcellular location">
    <subcellularLocation>
        <location evidence="8">Cytoplasm</location>
    </subcellularLocation>
</comment>
<evidence type="ECO:0000256" key="8">
    <source>
        <dbReference type="HAMAP-Rule" id="MF_00210"/>
    </source>
</evidence>
<evidence type="ECO:0000256" key="1">
    <source>
        <dbReference type="ARBA" id="ARBA00004811"/>
    </source>
</evidence>
<dbReference type="PIRSF" id="PIRSF000505">
    <property type="entry name" value="EPSPS"/>
    <property type="match status" value="1"/>
</dbReference>
<dbReference type="RefSeq" id="WP_090932396.1">
    <property type="nucleotide sequence ID" value="NZ_FOTS01000003.1"/>
</dbReference>
<protein>
    <recommendedName>
        <fullName evidence="8">3-phosphoshikimate 1-carboxyvinyltransferase</fullName>
        <ecNumber evidence="8">2.5.1.19</ecNumber>
    </recommendedName>
    <alternativeName>
        <fullName evidence="8">5-enolpyruvylshikimate-3-phosphate synthase</fullName>
        <shortName evidence="8">EPSP synthase</shortName>
        <shortName evidence="8">EPSPS</shortName>
    </alternativeName>
</protein>
<keyword evidence="3 8" id="KW-0963">Cytoplasm</keyword>
<feature type="binding site" evidence="8">
    <location>
        <position position="28"/>
    </location>
    <ligand>
        <name>3-phosphoshikimate</name>
        <dbReference type="ChEBI" id="CHEBI:145989"/>
    </ligand>
</feature>
<evidence type="ECO:0000256" key="2">
    <source>
        <dbReference type="ARBA" id="ARBA00009948"/>
    </source>
</evidence>
<dbReference type="GO" id="GO:0003866">
    <property type="term" value="F:3-phosphoshikimate 1-carboxyvinyltransferase activity"/>
    <property type="evidence" value="ECO:0007669"/>
    <property type="project" value="UniProtKB-UniRule"/>
</dbReference>
<dbReference type="GO" id="GO:0005737">
    <property type="term" value="C:cytoplasm"/>
    <property type="evidence" value="ECO:0007669"/>
    <property type="project" value="UniProtKB-SubCell"/>
</dbReference>
<dbReference type="EMBL" id="FOTS01000003">
    <property type="protein sequence ID" value="SFL38043.1"/>
    <property type="molecule type" value="Genomic_DNA"/>
</dbReference>
<sequence>MLENITISPKGGLSGSINIPGDKSISHRSVMFASLASTPVIIKNFLYAEDCLSTVSCMQKLGAKIEKDEENNLHVLGQGLYGLKEPEDILDAGNSGTTLRLLSGILIGQPFFSVLTGDASLRSRPMARIVTPLTMMGGEIKGRQDTRYVPISIEKSKKEKINGIEYTMPMASAQVKSAILLATLFASGPSTITEPYVSRDHTELMLETFGVKVAREGTSVSISPSSQLHAPGEINVPGDISSAAFWLVGATIIPESHLTLINVGINPTRTGILDVLKEMGANISIENQRFSGAELVADLVVKSAKLKGTTIDGAIIPRLIDEIPILSVAALFADGKTIIRGAEELRVKETDRLKAVASELGKMGAIITETSDGLIIDGPQKMNFANCDSYHDHRIAMALAIAGAASLGVNIHKHNCANISYPNFFATLDSIRK</sequence>
<name>A0A1I4H8Q7_9FIRM</name>
<feature type="binding site" evidence="8">
    <location>
        <position position="23"/>
    </location>
    <ligand>
        <name>3-phosphoshikimate</name>
        <dbReference type="ChEBI" id="CHEBI:145989"/>
    </ligand>
</feature>
<dbReference type="InterPro" id="IPR036968">
    <property type="entry name" value="Enolpyruvate_Tfrase_sf"/>
</dbReference>
<evidence type="ECO:0000256" key="7">
    <source>
        <dbReference type="ARBA" id="ARBA00044633"/>
    </source>
</evidence>
<comment type="pathway">
    <text evidence="1 8">Metabolic intermediate biosynthesis; chorismate biosynthesis; chorismate from D-erythrose 4-phosphate and phosphoenolpyruvate: step 6/7.</text>
</comment>
<dbReference type="InterPro" id="IPR013792">
    <property type="entry name" value="RNA3'P_cycl/enolpyr_Trfase_a/b"/>
</dbReference>
<dbReference type="CDD" id="cd01556">
    <property type="entry name" value="EPSP_synthase"/>
    <property type="match status" value="1"/>
</dbReference>
<dbReference type="AlphaFoldDB" id="A0A1I4H8Q7"/>
<feature type="binding site" evidence="8">
    <location>
        <position position="23"/>
    </location>
    <ligand>
        <name>phosphoenolpyruvate</name>
        <dbReference type="ChEBI" id="CHEBI:58702"/>
    </ligand>
</feature>
<evidence type="ECO:0000259" key="9">
    <source>
        <dbReference type="Pfam" id="PF00275"/>
    </source>
</evidence>
<keyword evidence="6 8" id="KW-0057">Aromatic amino acid biosynthesis</keyword>
<feature type="binding site" evidence="8">
    <location>
        <position position="352"/>
    </location>
    <ligand>
        <name>phosphoenolpyruvate</name>
        <dbReference type="ChEBI" id="CHEBI:58702"/>
    </ligand>
</feature>
<evidence type="ECO:0000256" key="6">
    <source>
        <dbReference type="ARBA" id="ARBA00023141"/>
    </source>
</evidence>
<dbReference type="InterPro" id="IPR006264">
    <property type="entry name" value="EPSP_synthase"/>
</dbReference>
<dbReference type="OrthoDB" id="9809920at2"/>
<comment type="caution">
    <text evidence="8">Lacks conserved residue(s) required for the propagation of feature annotation.</text>
</comment>
<dbReference type="InterPro" id="IPR023193">
    <property type="entry name" value="EPSP_synthase_CS"/>
</dbReference>
<feature type="binding site" evidence="8">
    <location>
        <position position="124"/>
    </location>
    <ligand>
        <name>phosphoenolpyruvate</name>
        <dbReference type="ChEBI" id="CHEBI:58702"/>
    </ligand>
</feature>
<dbReference type="NCBIfam" id="TIGR01356">
    <property type="entry name" value="aroA"/>
    <property type="match status" value="1"/>
</dbReference>
<comment type="function">
    <text evidence="8">Catalyzes the transfer of the enolpyruvyl moiety of phosphoenolpyruvate (PEP) to the 5-hydroxyl of shikimate-3-phosphate (S3P) to produce enolpyruvyl shikimate-3-phosphate and inorganic phosphate.</text>
</comment>
<dbReference type="Proteomes" id="UP000199520">
    <property type="component" value="Unassembled WGS sequence"/>
</dbReference>
<dbReference type="PROSITE" id="PS00885">
    <property type="entry name" value="EPSP_SYNTHASE_2"/>
    <property type="match status" value="1"/>
</dbReference>
<comment type="catalytic activity">
    <reaction evidence="7">
        <text>3-phosphoshikimate + phosphoenolpyruvate = 5-O-(1-carboxyvinyl)-3-phosphoshikimate + phosphate</text>
        <dbReference type="Rhea" id="RHEA:21256"/>
        <dbReference type="ChEBI" id="CHEBI:43474"/>
        <dbReference type="ChEBI" id="CHEBI:57701"/>
        <dbReference type="ChEBI" id="CHEBI:58702"/>
        <dbReference type="ChEBI" id="CHEBI:145989"/>
        <dbReference type="EC" id="2.5.1.19"/>
    </reaction>
    <physiologicalReaction direction="left-to-right" evidence="7">
        <dbReference type="Rhea" id="RHEA:21257"/>
    </physiologicalReaction>
</comment>
<evidence type="ECO:0000256" key="4">
    <source>
        <dbReference type="ARBA" id="ARBA00022605"/>
    </source>
</evidence>
<evidence type="ECO:0000256" key="3">
    <source>
        <dbReference type="ARBA" id="ARBA00022490"/>
    </source>
</evidence>
<dbReference type="EC" id="2.5.1.19" evidence="8"/>
<dbReference type="SUPFAM" id="SSF55205">
    <property type="entry name" value="EPT/RTPC-like"/>
    <property type="match status" value="1"/>
</dbReference>
<feature type="binding site" evidence="8">
    <location>
        <position position="174"/>
    </location>
    <ligand>
        <name>phosphoenolpyruvate</name>
        <dbReference type="ChEBI" id="CHEBI:58702"/>
    </ligand>
</feature>
<evidence type="ECO:0000313" key="11">
    <source>
        <dbReference type="Proteomes" id="UP000199520"/>
    </source>
</evidence>
<dbReference type="GO" id="GO:0008652">
    <property type="term" value="P:amino acid biosynthetic process"/>
    <property type="evidence" value="ECO:0007669"/>
    <property type="project" value="UniProtKB-KW"/>
</dbReference>
<keyword evidence="5 8" id="KW-0808">Transferase</keyword>
<dbReference type="PANTHER" id="PTHR21090">
    <property type="entry name" value="AROM/DEHYDROQUINATE SYNTHASE"/>
    <property type="match status" value="1"/>
</dbReference>
<organism evidence="10 11">
    <name type="scientific">Pelosinus propionicus DSM 13327</name>
    <dbReference type="NCBI Taxonomy" id="1123291"/>
    <lineage>
        <taxon>Bacteria</taxon>
        <taxon>Bacillati</taxon>
        <taxon>Bacillota</taxon>
        <taxon>Negativicutes</taxon>
        <taxon>Selenomonadales</taxon>
        <taxon>Sporomusaceae</taxon>
        <taxon>Pelosinus</taxon>
    </lineage>
</organism>
<accession>A0A1I4H8Q7</accession>
<comment type="similarity">
    <text evidence="2 8">Belongs to the EPSP synthase family.</text>
</comment>
<feature type="binding site" evidence="8">
    <location>
        <position position="96"/>
    </location>
    <ligand>
        <name>phosphoenolpyruvate</name>
        <dbReference type="ChEBI" id="CHEBI:58702"/>
    </ligand>
</feature>
<dbReference type="STRING" id="1123291.SAMN04490355_10035"/>
<dbReference type="InterPro" id="IPR001986">
    <property type="entry name" value="Enolpyruvate_Tfrase_dom"/>
</dbReference>
<feature type="binding site" evidence="8">
    <location>
        <position position="348"/>
    </location>
    <ligand>
        <name>3-phosphoshikimate</name>
        <dbReference type="ChEBI" id="CHEBI:145989"/>
    </ligand>
</feature>
<feature type="binding site" evidence="8">
    <location>
        <position position="321"/>
    </location>
    <ligand>
        <name>3-phosphoshikimate</name>
        <dbReference type="ChEBI" id="CHEBI:145989"/>
    </ligand>
</feature>
<dbReference type="GO" id="GO:0009073">
    <property type="term" value="P:aromatic amino acid family biosynthetic process"/>
    <property type="evidence" value="ECO:0007669"/>
    <property type="project" value="UniProtKB-KW"/>
</dbReference>
<proteinExistence type="inferred from homology"/>
<reference evidence="11" key="1">
    <citation type="submission" date="2016-10" db="EMBL/GenBank/DDBJ databases">
        <authorList>
            <person name="Varghese N."/>
            <person name="Submissions S."/>
        </authorList>
    </citation>
    <scope>NUCLEOTIDE SEQUENCE [LARGE SCALE GENOMIC DNA]</scope>
    <source>
        <strain evidence="11">DSM 13327</strain>
    </source>
</reference>
<feature type="domain" description="Enolpyruvate transferase" evidence="9">
    <location>
        <begin position="10"/>
        <end position="428"/>
    </location>
</feature>
<dbReference type="PROSITE" id="PS00104">
    <property type="entry name" value="EPSP_SYNTHASE_1"/>
    <property type="match status" value="1"/>
</dbReference>
<keyword evidence="4 8" id="KW-0028">Amino-acid biosynthesis</keyword>
<evidence type="ECO:0000256" key="5">
    <source>
        <dbReference type="ARBA" id="ARBA00022679"/>
    </source>
</evidence>
<gene>
    <name evidence="8" type="primary">aroA</name>
    <name evidence="10" type="ORF">SAMN04490355_10035</name>
</gene>
<dbReference type="FunFam" id="3.65.10.10:FF:000005">
    <property type="entry name" value="3-phosphoshikimate 1-carboxyvinyltransferase"/>
    <property type="match status" value="1"/>
</dbReference>
<feature type="binding site" evidence="8">
    <location>
        <position position="172"/>
    </location>
    <ligand>
        <name>3-phosphoshikimate</name>
        <dbReference type="ChEBI" id="CHEBI:145989"/>
    </ligand>
</feature>
<feature type="binding site" evidence="8">
    <location>
        <position position="394"/>
    </location>
    <ligand>
        <name>phosphoenolpyruvate</name>
        <dbReference type="ChEBI" id="CHEBI:58702"/>
    </ligand>
</feature>
<feature type="binding site" evidence="8">
    <location>
        <position position="24"/>
    </location>
    <ligand>
        <name>3-phosphoshikimate</name>
        <dbReference type="ChEBI" id="CHEBI:145989"/>
    </ligand>
</feature>